<dbReference type="Proteomes" id="UP000190774">
    <property type="component" value="Unassembled WGS sequence"/>
</dbReference>
<organism evidence="3 4">
    <name type="scientific">Prosthecobacter debontii</name>
    <dbReference type="NCBI Taxonomy" id="48467"/>
    <lineage>
        <taxon>Bacteria</taxon>
        <taxon>Pseudomonadati</taxon>
        <taxon>Verrucomicrobiota</taxon>
        <taxon>Verrucomicrobiia</taxon>
        <taxon>Verrucomicrobiales</taxon>
        <taxon>Verrucomicrobiaceae</taxon>
        <taxon>Prosthecobacter</taxon>
    </lineage>
</organism>
<dbReference type="STRING" id="48467.SAMN02745166_01875"/>
<dbReference type="PRINTS" id="PR00081">
    <property type="entry name" value="GDHRDH"/>
</dbReference>
<dbReference type="GO" id="GO:0016616">
    <property type="term" value="F:oxidoreductase activity, acting on the CH-OH group of donors, NAD or NADP as acceptor"/>
    <property type="evidence" value="ECO:0007669"/>
    <property type="project" value="TreeGrafter"/>
</dbReference>
<dbReference type="Pfam" id="PF13561">
    <property type="entry name" value="adh_short_C2"/>
    <property type="match status" value="1"/>
</dbReference>
<dbReference type="EMBL" id="FUYE01000005">
    <property type="protein sequence ID" value="SKA92302.1"/>
    <property type="molecule type" value="Genomic_DNA"/>
</dbReference>
<gene>
    <name evidence="3" type="ORF">SAMN02745166_01875</name>
</gene>
<sequence length="265" mass="27567">MSVRYDVEGLVVLIMGGTTGLGLSAAQALVEQGACVVVTSRSETNVQAALDVLGKRARGFAADASDPATAERAVTLAVESFGRLDALYHVAGGSGRSRGDGPLHEITDEGLRYTLDLNLTSVMASNRAAVKQLMKQRHGGCILNMGSVLGWSPSPEFFASHAYAAAKAGILGFSKSIASYYAPQNIRVNVIAPALVETPMSKRAAGDEAIMSFVQAKQPLEGGRIGVPEDVDGAALFLLSRAAKFITGQVLAVDGGWTVSEGRSA</sequence>
<comment type="similarity">
    <text evidence="1">Belongs to the short-chain dehydrogenases/reductases (SDR) family.</text>
</comment>
<keyword evidence="4" id="KW-1185">Reference proteome</keyword>
<dbReference type="PANTHER" id="PTHR42760">
    <property type="entry name" value="SHORT-CHAIN DEHYDROGENASES/REDUCTASES FAMILY MEMBER"/>
    <property type="match status" value="1"/>
</dbReference>
<dbReference type="CDD" id="cd05233">
    <property type="entry name" value="SDR_c"/>
    <property type="match status" value="1"/>
</dbReference>
<name>A0A1T4XRW3_9BACT</name>
<evidence type="ECO:0000313" key="3">
    <source>
        <dbReference type="EMBL" id="SKA92302.1"/>
    </source>
</evidence>
<accession>A0A1T4XRW3</accession>
<dbReference type="RefSeq" id="WP_078813060.1">
    <property type="nucleotide sequence ID" value="NZ_FUYE01000005.1"/>
</dbReference>
<dbReference type="SUPFAM" id="SSF51735">
    <property type="entry name" value="NAD(P)-binding Rossmann-fold domains"/>
    <property type="match status" value="1"/>
</dbReference>
<dbReference type="PRINTS" id="PR00080">
    <property type="entry name" value="SDRFAMILY"/>
</dbReference>
<reference evidence="4" key="1">
    <citation type="submission" date="2017-02" db="EMBL/GenBank/DDBJ databases">
        <authorList>
            <person name="Varghese N."/>
            <person name="Submissions S."/>
        </authorList>
    </citation>
    <scope>NUCLEOTIDE SEQUENCE [LARGE SCALE GENOMIC DNA]</scope>
    <source>
        <strain evidence="4">ATCC 700200</strain>
    </source>
</reference>
<evidence type="ECO:0000256" key="2">
    <source>
        <dbReference type="ARBA" id="ARBA00023002"/>
    </source>
</evidence>
<proteinExistence type="inferred from homology"/>
<dbReference type="OrthoDB" id="9803333at2"/>
<dbReference type="PANTHER" id="PTHR42760:SF133">
    <property type="entry name" value="3-OXOACYL-[ACYL-CARRIER-PROTEIN] REDUCTASE"/>
    <property type="match status" value="1"/>
</dbReference>
<dbReference type="FunFam" id="3.40.50.720:FF:000084">
    <property type="entry name" value="Short-chain dehydrogenase reductase"/>
    <property type="match status" value="1"/>
</dbReference>
<protein>
    <submittedName>
        <fullName evidence="3">NAD(P)-dependent dehydrogenase, short-chain alcohol dehydrogenase family</fullName>
    </submittedName>
</protein>
<dbReference type="Gene3D" id="3.40.50.720">
    <property type="entry name" value="NAD(P)-binding Rossmann-like Domain"/>
    <property type="match status" value="1"/>
</dbReference>
<evidence type="ECO:0000256" key="1">
    <source>
        <dbReference type="ARBA" id="ARBA00006484"/>
    </source>
</evidence>
<dbReference type="AlphaFoldDB" id="A0A1T4XRW3"/>
<evidence type="ECO:0000313" key="4">
    <source>
        <dbReference type="Proteomes" id="UP000190774"/>
    </source>
</evidence>
<keyword evidence="2" id="KW-0560">Oxidoreductase</keyword>
<dbReference type="InterPro" id="IPR036291">
    <property type="entry name" value="NAD(P)-bd_dom_sf"/>
</dbReference>
<dbReference type="InterPro" id="IPR002347">
    <property type="entry name" value="SDR_fam"/>
</dbReference>